<dbReference type="RefSeq" id="WP_034642457.1">
    <property type="nucleotide sequence ID" value="NZ_CBCSJC010000005.1"/>
</dbReference>
<organism evidence="2 3">
    <name type="scientific">Bacillus manliponensis</name>
    <dbReference type="NCBI Taxonomy" id="574376"/>
    <lineage>
        <taxon>Bacteria</taxon>
        <taxon>Bacillati</taxon>
        <taxon>Bacillota</taxon>
        <taxon>Bacilli</taxon>
        <taxon>Bacillales</taxon>
        <taxon>Bacillaceae</taxon>
        <taxon>Bacillus</taxon>
        <taxon>Bacillus cereus group</taxon>
    </lineage>
</organism>
<evidence type="ECO:0000313" key="2">
    <source>
        <dbReference type="EMBL" id="KEK17757.1"/>
    </source>
</evidence>
<name>A0A073JU55_9BACI</name>
<evidence type="ECO:0000313" key="3">
    <source>
        <dbReference type="Proteomes" id="UP000027822"/>
    </source>
</evidence>
<reference evidence="2 3" key="1">
    <citation type="submission" date="2014-06" db="EMBL/GenBank/DDBJ databases">
        <title>Draft genome sequence of Bacillus manliponensis JCM 15802 (MCCC 1A00708).</title>
        <authorList>
            <person name="Lai Q."/>
            <person name="Liu Y."/>
            <person name="Shao Z."/>
        </authorList>
    </citation>
    <scope>NUCLEOTIDE SEQUENCE [LARGE SCALE GENOMIC DNA]</scope>
    <source>
        <strain evidence="2 3">JCM 15802</strain>
    </source>
</reference>
<dbReference type="GO" id="GO:0030170">
    <property type="term" value="F:pyridoxal phosphate binding"/>
    <property type="evidence" value="ECO:0007669"/>
    <property type="project" value="InterPro"/>
</dbReference>
<gene>
    <name evidence="2" type="ORF">BAMA_11025</name>
</gene>
<dbReference type="InterPro" id="IPR005163">
    <property type="entry name" value="Tri_helical_YiiM-like"/>
</dbReference>
<dbReference type="GO" id="GO:0003824">
    <property type="term" value="F:catalytic activity"/>
    <property type="evidence" value="ECO:0007669"/>
    <property type="project" value="InterPro"/>
</dbReference>
<dbReference type="InterPro" id="IPR011037">
    <property type="entry name" value="Pyrv_Knase-like_insert_dom_sf"/>
</dbReference>
<evidence type="ECO:0000259" key="1">
    <source>
        <dbReference type="PROSITE" id="PS51340"/>
    </source>
</evidence>
<feature type="domain" description="MOSC" evidence="1">
    <location>
        <begin position="30"/>
        <end position="164"/>
    </location>
</feature>
<dbReference type="OrthoDB" id="9786134at2"/>
<dbReference type="Gene3D" id="2.40.33.20">
    <property type="entry name" value="PK beta-barrel domain-like"/>
    <property type="match status" value="1"/>
</dbReference>
<dbReference type="Proteomes" id="UP000027822">
    <property type="component" value="Unassembled WGS sequence"/>
</dbReference>
<dbReference type="InterPro" id="IPR052353">
    <property type="entry name" value="Benzoxazolinone_Detox_Enz"/>
</dbReference>
<dbReference type="STRING" id="574376.BAMA_11025"/>
<dbReference type="AlphaFoldDB" id="A0A073JU55"/>
<dbReference type="Pfam" id="PF03475">
    <property type="entry name" value="YiiM_3-alpha"/>
    <property type="match status" value="1"/>
</dbReference>
<dbReference type="GO" id="GO:0030151">
    <property type="term" value="F:molybdenum ion binding"/>
    <property type="evidence" value="ECO:0007669"/>
    <property type="project" value="InterPro"/>
</dbReference>
<dbReference type="Pfam" id="PF03473">
    <property type="entry name" value="MOSC"/>
    <property type="match status" value="1"/>
</dbReference>
<dbReference type="eggNOG" id="COG2258">
    <property type="taxonomic scope" value="Bacteria"/>
</dbReference>
<dbReference type="EMBL" id="JOTN01000022">
    <property type="protein sequence ID" value="KEK17757.1"/>
    <property type="molecule type" value="Genomic_DNA"/>
</dbReference>
<keyword evidence="3" id="KW-1185">Reference proteome</keyword>
<comment type="caution">
    <text evidence="2">The sequence shown here is derived from an EMBL/GenBank/DDBJ whole genome shotgun (WGS) entry which is preliminary data.</text>
</comment>
<sequence length="215" mass="24426">MLMKLVHFSTGKPKIVTYGEEKEMTSGICKQLTEEAFLSKDGFQGDGVADLRHHGGPDRAVCIYPYEHYELWEKEFQKPLPSSAFGENITATNMLERDVYIGNTYQLGEAIIEITQARIPCSTISKRLDTPAILPRIVETGYTGYLCRVIKEGIVRNNSTITLLEEHPAKVSVLFCNEVYFHRRKDIDSMKKIVAVPELADVWREQLTGRLEKLS</sequence>
<proteinExistence type="predicted"/>
<dbReference type="PANTHER" id="PTHR30212">
    <property type="entry name" value="PROTEIN YIIM"/>
    <property type="match status" value="1"/>
</dbReference>
<dbReference type="InterPro" id="IPR005302">
    <property type="entry name" value="MoCF_Sase_C"/>
</dbReference>
<accession>A0A073JU55</accession>
<dbReference type="SUPFAM" id="SSF50800">
    <property type="entry name" value="PK beta-barrel domain-like"/>
    <property type="match status" value="1"/>
</dbReference>
<dbReference type="PROSITE" id="PS51340">
    <property type="entry name" value="MOSC"/>
    <property type="match status" value="1"/>
</dbReference>
<protein>
    <submittedName>
        <fullName evidence="2">Sulfurase</fullName>
    </submittedName>
</protein>
<dbReference type="PANTHER" id="PTHR30212:SF2">
    <property type="entry name" value="PROTEIN YIIM"/>
    <property type="match status" value="1"/>
</dbReference>